<dbReference type="Proteomes" id="UP000287701">
    <property type="component" value="Chromosome"/>
</dbReference>
<dbReference type="RefSeq" id="WP_128500591.1">
    <property type="nucleotide sequence ID" value="NZ_CP035107.1"/>
</dbReference>
<dbReference type="OrthoDB" id="9807753at2"/>
<dbReference type="AlphaFoldDB" id="A0A410JPM1"/>
<evidence type="ECO:0000256" key="5">
    <source>
        <dbReference type="ARBA" id="ARBA00023125"/>
    </source>
</evidence>
<dbReference type="EMBL" id="CP035107">
    <property type="protein sequence ID" value="QAR30084.1"/>
    <property type="molecule type" value="Genomic_DNA"/>
</dbReference>
<dbReference type="NCBIfam" id="TIGR00242">
    <property type="entry name" value="division/cell wall cluster transcriptional repressor MraZ"/>
    <property type="match status" value="1"/>
</dbReference>
<dbReference type="InterPro" id="IPR007159">
    <property type="entry name" value="SpoVT-AbrB_dom"/>
</dbReference>
<keyword evidence="4 7" id="KW-0805">Transcription regulation</keyword>
<name>A0A410JPM1_ORNRH</name>
<dbReference type="GO" id="GO:0003700">
    <property type="term" value="F:DNA-binding transcription factor activity"/>
    <property type="evidence" value="ECO:0007669"/>
    <property type="project" value="UniProtKB-UniRule"/>
</dbReference>
<dbReference type="GO" id="GO:0005737">
    <property type="term" value="C:cytoplasm"/>
    <property type="evidence" value="ECO:0007669"/>
    <property type="project" value="UniProtKB-UniRule"/>
</dbReference>
<dbReference type="InterPro" id="IPR038619">
    <property type="entry name" value="MraZ_sf"/>
</dbReference>
<evidence type="ECO:0000256" key="3">
    <source>
        <dbReference type="ARBA" id="ARBA00022737"/>
    </source>
</evidence>
<dbReference type="PANTHER" id="PTHR34701:SF1">
    <property type="entry name" value="TRANSCRIPTIONAL REGULATOR MRAZ"/>
    <property type="match status" value="1"/>
</dbReference>
<comment type="subcellular location">
    <subcellularLocation>
        <location evidence="7">Cytoplasm</location>
        <location evidence="7">Nucleoid</location>
    </subcellularLocation>
</comment>
<organism evidence="9 10">
    <name type="scientific">Ornithobacterium rhinotracheale</name>
    <dbReference type="NCBI Taxonomy" id="28251"/>
    <lineage>
        <taxon>Bacteria</taxon>
        <taxon>Pseudomonadati</taxon>
        <taxon>Bacteroidota</taxon>
        <taxon>Flavobacteriia</taxon>
        <taxon>Flavobacteriales</taxon>
        <taxon>Weeksellaceae</taxon>
        <taxon>Ornithobacterium</taxon>
    </lineage>
</organism>
<dbReference type="CDD" id="cd16320">
    <property type="entry name" value="MraZ_N"/>
    <property type="match status" value="1"/>
</dbReference>
<sequence length="154" mass="17597">MTSLVGSYECKVDAKGRLALPMDLRKQLEDVLEKGFILKRSVFKPCLELHPIDEWNRVMEKMGKLNPFVKKNSDFIRRFTAGAKPVELDSNGRLQIAKDLVNYAKIEKNVVLSSYIYIIEIWNKDLYEAEINNEEVDFGALAEEVMGSLGDELP</sequence>
<dbReference type="InterPro" id="IPR020603">
    <property type="entry name" value="MraZ_dom"/>
</dbReference>
<keyword evidence="3" id="KW-0677">Repeat</keyword>
<accession>A0A410JPM1</accession>
<keyword evidence="5 7" id="KW-0238">DNA-binding</keyword>
<protein>
    <recommendedName>
        <fullName evidence="1 7">Transcriptional regulator MraZ</fullName>
    </recommendedName>
</protein>
<dbReference type="PANTHER" id="PTHR34701">
    <property type="entry name" value="TRANSCRIPTIONAL REGULATOR MRAZ"/>
    <property type="match status" value="1"/>
</dbReference>
<dbReference type="GO" id="GO:0009295">
    <property type="term" value="C:nucleoid"/>
    <property type="evidence" value="ECO:0007669"/>
    <property type="project" value="UniProtKB-SubCell"/>
</dbReference>
<dbReference type="PROSITE" id="PS51740">
    <property type="entry name" value="SPOVT_ABRB"/>
    <property type="match status" value="1"/>
</dbReference>
<evidence type="ECO:0000256" key="2">
    <source>
        <dbReference type="ARBA" id="ARBA00022490"/>
    </source>
</evidence>
<comment type="subunit">
    <text evidence="7">Forms oligomers.</text>
</comment>
<keyword evidence="2 7" id="KW-0963">Cytoplasm</keyword>
<evidence type="ECO:0000259" key="8">
    <source>
        <dbReference type="PROSITE" id="PS51740"/>
    </source>
</evidence>
<dbReference type="CDD" id="cd16321">
    <property type="entry name" value="MraZ_C"/>
    <property type="match status" value="1"/>
</dbReference>
<evidence type="ECO:0000256" key="1">
    <source>
        <dbReference type="ARBA" id="ARBA00013860"/>
    </source>
</evidence>
<dbReference type="InterPro" id="IPR035642">
    <property type="entry name" value="MraZ_N"/>
</dbReference>
<comment type="similarity">
    <text evidence="7">Belongs to the MraZ family.</text>
</comment>
<evidence type="ECO:0000313" key="10">
    <source>
        <dbReference type="Proteomes" id="UP000287701"/>
    </source>
</evidence>
<dbReference type="GO" id="GO:2000143">
    <property type="term" value="P:negative regulation of DNA-templated transcription initiation"/>
    <property type="evidence" value="ECO:0007669"/>
    <property type="project" value="TreeGrafter"/>
</dbReference>
<dbReference type="Pfam" id="PF02381">
    <property type="entry name" value="MraZ"/>
    <property type="match status" value="2"/>
</dbReference>
<evidence type="ECO:0000313" key="9">
    <source>
        <dbReference type="EMBL" id="QAR30084.1"/>
    </source>
</evidence>
<proteinExistence type="inferred from homology"/>
<dbReference type="InterPro" id="IPR035644">
    <property type="entry name" value="MraZ_C"/>
</dbReference>
<dbReference type="Gene3D" id="3.40.1550.20">
    <property type="entry name" value="Transcriptional regulator MraZ domain"/>
    <property type="match status" value="1"/>
</dbReference>
<feature type="domain" description="SpoVT-AbrB" evidence="8">
    <location>
        <begin position="7"/>
        <end position="54"/>
    </location>
</feature>
<dbReference type="GO" id="GO:0000976">
    <property type="term" value="F:transcription cis-regulatory region binding"/>
    <property type="evidence" value="ECO:0007669"/>
    <property type="project" value="TreeGrafter"/>
</dbReference>
<dbReference type="InterPro" id="IPR003444">
    <property type="entry name" value="MraZ"/>
</dbReference>
<dbReference type="HAMAP" id="MF_01008">
    <property type="entry name" value="MraZ"/>
    <property type="match status" value="1"/>
</dbReference>
<dbReference type="SUPFAM" id="SSF89447">
    <property type="entry name" value="AbrB/MazE/MraZ-like"/>
    <property type="match status" value="1"/>
</dbReference>
<evidence type="ECO:0000256" key="6">
    <source>
        <dbReference type="ARBA" id="ARBA00023163"/>
    </source>
</evidence>
<reference evidence="9 10" key="1">
    <citation type="submission" date="2019-01" db="EMBL/GenBank/DDBJ databases">
        <title>Whole Genome of Ornithobacterium rhinotracheale FARPER-174b.</title>
        <authorList>
            <person name="Tataje-Lavanda L.A."/>
            <person name="Montalvan A."/>
            <person name="Montesinos R."/>
            <person name="Zimic M."/>
            <person name="Fernandez-Sanchez M."/>
            <person name="Fernandez-Diaz M."/>
        </authorList>
    </citation>
    <scope>NUCLEOTIDE SEQUENCE [LARGE SCALE GENOMIC DNA]</scope>
    <source>
        <strain evidence="9 10">FARPER-174b</strain>
    </source>
</reference>
<dbReference type="InterPro" id="IPR037914">
    <property type="entry name" value="SpoVT-AbrB_sf"/>
</dbReference>
<evidence type="ECO:0000256" key="7">
    <source>
        <dbReference type="HAMAP-Rule" id="MF_01008"/>
    </source>
</evidence>
<gene>
    <name evidence="7 9" type="primary">mraZ</name>
    <name evidence="9" type="ORF">EQP59_01275</name>
</gene>
<evidence type="ECO:0000256" key="4">
    <source>
        <dbReference type="ARBA" id="ARBA00023015"/>
    </source>
</evidence>
<keyword evidence="6 7" id="KW-0804">Transcription</keyword>